<keyword evidence="10" id="KW-1185">Reference proteome</keyword>
<keyword evidence="6 8" id="KW-1133">Transmembrane helix</keyword>
<keyword evidence="5 8" id="KW-0812">Transmembrane</keyword>
<dbReference type="STRING" id="311180.SAMN04488050_102466"/>
<keyword evidence="7 8" id="KW-0472">Membrane</keyword>
<keyword evidence="4" id="KW-1003">Cell membrane</keyword>
<dbReference type="AlphaFoldDB" id="A0A1I6QXY0"/>
<dbReference type="Gene3D" id="1.20.1530.20">
    <property type="match status" value="1"/>
</dbReference>
<evidence type="ECO:0000256" key="2">
    <source>
        <dbReference type="ARBA" id="ARBA00010145"/>
    </source>
</evidence>
<evidence type="ECO:0000256" key="3">
    <source>
        <dbReference type="ARBA" id="ARBA00022448"/>
    </source>
</evidence>
<evidence type="ECO:0000256" key="6">
    <source>
        <dbReference type="ARBA" id="ARBA00022989"/>
    </source>
</evidence>
<feature type="transmembrane region" description="Helical" evidence="8">
    <location>
        <begin position="247"/>
        <end position="266"/>
    </location>
</feature>
<dbReference type="PANTHER" id="PTHR36838">
    <property type="entry name" value="AUXIN EFFLUX CARRIER FAMILY PROTEIN"/>
    <property type="match status" value="1"/>
</dbReference>
<dbReference type="OrthoDB" id="9805563at2"/>
<dbReference type="InterPro" id="IPR004776">
    <property type="entry name" value="Mem_transp_PIN-like"/>
</dbReference>
<dbReference type="EMBL" id="FOZW01000002">
    <property type="protein sequence ID" value="SFS57272.1"/>
    <property type="molecule type" value="Genomic_DNA"/>
</dbReference>
<feature type="transmembrane region" description="Helical" evidence="8">
    <location>
        <begin position="60"/>
        <end position="79"/>
    </location>
</feature>
<dbReference type="RefSeq" id="WP_092420150.1">
    <property type="nucleotide sequence ID" value="NZ_FNCL01000001.1"/>
</dbReference>
<feature type="transmembrane region" description="Helical" evidence="8">
    <location>
        <begin position="6"/>
        <end position="24"/>
    </location>
</feature>
<dbReference type="Proteomes" id="UP000199392">
    <property type="component" value="Unassembled WGS sequence"/>
</dbReference>
<evidence type="ECO:0008006" key="11">
    <source>
        <dbReference type="Google" id="ProtNLM"/>
    </source>
</evidence>
<evidence type="ECO:0000256" key="1">
    <source>
        <dbReference type="ARBA" id="ARBA00004651"/>
    </source>
</evidence>
<keyword evidence="3" id="KW-0813">Transport</keyword>
<evidence type="ECO:0000256" key="5">
    <source>
        <dbReference type="ARBA" id="ARBA00022692"/>
    </source>
</evidence>
<organism evidence="9 10">
    <name type="scientific">Alloyangia pacifica</name>
    <dbReference type="NCBI Taxonomy" id="311180"/>
    <lineage>
        <taxon>Bacteria</taxon>
        <taxon>Pseudomonadati</taxon>
        <taxon>Pseudomonadota</taxon>
        <taxon>Alphaproteobacteria</taxon>
        <taxon>Rhodobacterales</taxon>
        <taxon>Roseobacteraceae</taxon>
        <taxon>Alloyangia</taxon>
    </lineage>
</organism>
<feature type="transmembrane region" description="Helical" evidence="8">
    <location>
        <begin position="163"/>
        <end position="184"/>
    </location>
</feature>
<dbReference type="Pfam" id="PF03547">
    <property type="entry name" value="Mem_trans"/>
    <property type="match status" value="1"/>
</dbReference>
<protein>
    <recommendedName>
        <fullName evidence="11">Transporter</fullName>
    </recommendedName>
</protein>
<feature type="transmembrane region" description="Helical" evidence="8">
    <location>
        <begin position="278"/>
        <end position="301"/>
    </location>
</feature>
<comment type="similarity">
    <text evidence="2">Belongs to the auxin efflux carrier (TC 2.A.69) family.</text>
</comment>
<feature type="transmembrane region" description="Helical" evidence="8">
    <location>
        <begin position="123"/>
        <end position="142"/>
    </location>
</feature>
<reference evidence="10" key="1">
    <citation type="submission" date="2016-10" db="EMBL/GenBank/DDBJ databases">
        <authorList>
            <person name="Varghese N."/>
            <person name="Submissions S."/>
        </authorList>
    </citation>
    <scope>NUCLEOTIDE SEQUENCE [LARGE SCALE GENOMIC DNA]</scope>
    <source>
        <strain evidence="10">DSM 26894</strain>
    </source>
</reference>
<evidence type="ECO:0000256" key="7">
    <source>
        <dbReference type="ARBA" id="ARBA00023136"/>
    </source>
</evidence>
<accession>A0A1I6QXY0</accession>
<evidence type="ECO:0000313" key="10">
    <source>
        <dbReference type="Proteomes" id="UP000199392"/>
    </source>
</evidence>
<feature type="transmembrane region" description="Helical" evidence="8">
    <location>
        <begin position="219"/>
        <end position="241"/>
    </location>
</feature>
<name>A0A1I6QXY0_9RHOB</name>
<dbReference type="GO" id="GO:0055085">
    <property type="term" value="P:transmembrane transport"/>
    <property type="evidence" value="ECO:0007669"/>
    <property type="project" value="InterPro"/>
</dbReference>
<comment type="subcellular location">
    <subcellularLocation>
        <location evidence="1">Cell membrane</location>
        <topology evidence="1">Multi-pass membrane protein</topology>
    </subcellularLocation>
</comment>
<dbReference type="GO" id="GO:0005886">
    <property type="term" value="C:plasma membrane"/>
    <property type="evidence" value="ECO:0007669"/>
    <property type="project" value="UniProtKB-SubCell"/>
</dbReference>
<gene>
    <name evidence="9" type="ORF">SAMN04488050_102466</name>
</gene>
<evidence type="ECO:0000256" key="4">
    <source>
        <dbReference type="ARBA" id="ARBA00022475"/>
    </source>
</evidence>
<dbReference type="InterPro" id="IPR038770">
    <property type="entry name" value="Na+/solute_symporter_sf"/>
</dbReference>
<evidence type="ECO:0000256" key="8">
    <source>
        <dbReference type="SAM" id="Phobius"/>
    </source>
</evidence>
<dbReference type="PANTHER" id="PTHR36838:SF4">
    <property type="entry name" value="AUXIN EFFLUX CARRIER FAMILY PROTEIN"/>
    <property type="match status" value="1"/>
</dbReference>
<sequence>MLFITIWPLFGLICLGFGLSRKGFPDSGFWPAAERLNYFLLFPALLVSSLLDAPLDDPQILRLGGAAISTICLVSLGLATLRRLRPMPAARFGPALQGAVRFNTYLGLAITASLAGAEGMTRAAVYLAIAVPLVNVLSIIALSEADVLRRPGRLLRTMLRNPLILACLLGIALALLGVGLPYGGERFLELLARGSLPLGLLCVGAALRPETLRGDLPALTGNSVLRLLLVPGIAALVAALFELGPVEALVLVVFSAIPTAPTAYVLTRQMGGDGTLMAGLVTAQTLVAIVTIPLVLLVLGLG</sequence>
<evidence type="ECO:0000313" key="9">
    <source>
        <dbReference type="EMBL" id="SFS57272.1"/>
    </source>
</evidence>
<proteinExistence type="inferred from homology"/>
<feature type="transmembrane region" description="Helical" evidence="8">
    <location>
        <begin position="100"/>
        <end position="117"/>
    </location>
</feature>